<proteinExistence type="predicted"/>
<evidence type="ECO:0000313" key="2">
    <source>
        <dbReference type="EMBL" id="EDZ91978.1"/>
    </source>
</evidence>
<dbReference type="AlphaFoldDB" id="B5W910"/>
<sequence>MPSDLDRGIMKFKGADSPTVVIVSSLLILGSIGLLIWWALQTAYSF</sequence>
<gene>
    <name evidence="2" type="ORF">AmaxDRAFT_5260</name>
</gene>
<dbReference type="EMBL" id="ABYK01000074">
    <property type="protein sequence ID" value="EDZ91978.1"/>
    <property type="molecule type" value="Genomic_DNA"/>
</dbReference>
<feature type="transmembrane region" description="Helical" evidence="1">
    <location>
        <begin position="20"/>
        <end position="40"/>
    </location>
</feature>
<comment type="caution">
    <text evidence="2">The sequence shown here is derived from an EMBL/GenBank/DDBJ whole genome shotgun (WGS) entry which is preliminary data.</text>
</comment>
<keyword evidence="1" id="KW-1133">Transmembrane helix</keyword>
<keyword evidence="1" id="KW-0812">Transmembrane</keyword>
<accession>B5W910</accession>
<evidence type="ECO:0000313" key="3">
    <source>
        <dbReference type="Proteomes" id="UP000004061"/>
    </source>
</evidence>
<keyword evidence="3" id="KW-1185">Reference proteome</keyword>
<evidence type="ECO:0008006" key="4">
    <source>
        <dbReference type="Google" id="ProtNLM"/>
    </source>
</evidence>
<protein>
    <recommendedName>
        <fullName evidence="4">RNA polymerase subunit sigma</fullName>
    </recommendedName>
</protein>
<name>B5W910_LIMMA</name>
<organism evidence="2 3">
    <name type="scientific">Limnospira maxima CS-328</name>
    <dbReference type="NCBI Taxonomy" id="513049"/>
    <lineage>
        <taxon>Bacteria</taxon>
        <taxon>Bacillati</taxon>
        <taxon>Cyanobacteriota</taxon>
        <taxon>Cyanophyceae</taxon>
        <taxon>Oscillatoriophycideae</taxon>
        <taxon>Oscillatoriales</taxon>
        <taxon>Sirenicapillariaceae</taxon>
        <taxon>Limnospira</taxon>
    </lineage>
</organism>
<dbReference type="Proteomes" id="UP000004061">
    <property type="component" value="Unassembled WGS sequence"/>
</dbReference>
<evidence type="ECO:0000256" key="1">
    <source>
        <dbReference type="SAM" id="Phobius"/>
    </source>
</evidence>
<reference evidence="2 3" key="1">
    <citation type="journal article" date="2011" name="Appl. Environ. Microbiol.">
        <title>Contribution of a Sodium Ion Gradient to Energy Conservation during Fermentation in the Cyanobacterium Arthrospira (Spirulina) maxima CS-328.</title>
        <authorList>
            <person name="Carrieri D."/>
            <person name="Ananyev G."/>
            <person name="Lenz O."/>
            <person name="Bryant D.A."/>
            <person name="Dismukes G.C."/>
        </authorList>
    </citation>
    <scope>NUCLEOTIDE SEQUENCE [LARGE SCALE GENOMIC DNA]</scope>
    <source>
        <strain evidence="2 3">CS-328</strain>
    </source>
</reference>
<keyword evidence="1" id="KW-0472">Membrane</keyword>